<name>A0A5B1CK24_9BACT</name>
<dbReference type="GO" id="GO:0000166">
    <property type="term" value="F:nucleotide binding"/>
    <property type="evidence" value="ECO:0007669"/>
    <property type="project" value="UniProtKB-KW"/>
</dbReference>
<dbReference type="PANTHER" id="PTHR30457">
    <property type="entry name" value="5'-NUCLEOTIDASE SURE"/>
    <property type="match status" value="1"/>
</dbReference>
<proteinExistence type="inferred from homology"/>
<comment type="caution">
    <text evidence="9">The sequence shown here is derived from an EMBL/GenBank/DDBJ whole genome shotgun (WGS) entry which is preliminary data.</text>
</comment>
<evidence type="ECO:0000256" key="1">
    <source>
        <dbReference type="ARBA" id="ARBA00000815"/>
    </source>
</evidence>
<protein>
    <recommendedName>
        <fullName evidence="7">5'-nucleotidase SurE</fullName>
        <ecNumber evidence="7">3.1.3.5</ecNumber>
    </recommendedName>
    <alternativeName>
        <fullName evidence="7">Nucleoside 5'-monophosphate phosphohydrolase</fullName>
    </alternativeName>
</protein>
<dbReference type="GO" id="GO:0046872">
    <property type="term" value="F:metal ion binding"/>
    <property type="evidence" value="ECO:0007669"/>
    <property type="project" value="UniProtKB-UniRule"/>
</dbReference>
<feature type="binding site" evidence="7">
    <location>
        <position position="106"/>
    </location>
    <ligand>
        <name>a divalent metal cation</name>
        <dbReference type="ChEBI" id="CHEBI:60240"/>
    </ligand>
</feature>
<keyword evidence="4 7" id="KW-0479">Metal-binding</keyword>
<evidence type="ECO:0000256" key="5">
    <source>
        <dbReference type="ARBA" id="ARBA00022741"/>
    </source>
</evidence>
<feature type="binding site" evidence="7">
    <location>
        <position position="8"/>
    </location>
    <ligand>
        <name>a divalent metal cation</name>
        <dbReference type="ChEBI" id="CHEBI:60240"/>
    </ligand>
</feature>
<reference evidence="9 10" key="1">
    <citation type="submission" date="2019-08" db="EMBL/GenBank/DDBJ databases">
        <title>Deep-cultivation of Planctomycetes and their phenomic and genomic characterization uncovers novel biology.</title>
        <authorList>
            <person name="Wiegand S."/>
            <person name="Jogler M."/>
            <person name="Boedeker C."/>
            <person name="Pinto D."/>
            <person name="Vollmers J."/>
            <person name="Rivas-Marin E."/>
            <person name="Kohn T."/>
            <person name="Peeters S.H."/>
            <person name="Heuer A."/>
            <person name="Rast P."/>
            <person name="Oberbeckmann S."/>
            <person name="Bunk B."/>
            <person name="Jeske O."/>
            <person name="Meyerdierks A."/>
            <person name="Storesund J.E."/>
            <person name="Kallscheuer N."/>
            <person name="Luecker S."/>
            <person name="Lage O.M."/>
            <person name="Pohl T."/>
            <person name="Merkel B.J."/>
            <person name="Hornburger P."/>
            <person name="Mueller R.-W."/>
            <person name="Bruemmer F."/>
            <person name="Labrenz M."/>
            <person name="Spormann A.M."/>
            <person name="Op Den Camp H."/>
            <person name="Overmann J."/>
            <person name="Amann R."/>
            <person name="Jetten M.S.M."/>
            <person name="Mascher T."/>
            <person name="Medema M.H."/>
            <person name="Devos D.P."/>
            <person name="Kaster A.-K."/>
            <person name="Ovreas L."/>
            <person name="Rohde M."/>
            <person name="Galperin M.Y."/>
            <person name="Jogler C."/>
        </authorList>
    </citation>
    <scope>NUCLEOTIDE SEQUENCE [LARGE SCALE GENOMIC DNA]</scope>
    <source>
        <strain evidence="9 10">LF1</strain>
    </source>
</reference>
<dbReference type="GO" id="GO:0008253">
    <property type="term" value="F:5'-nucleotidase activity"/>
    <property type="evidence" value="ECO:0007669"/>
    <property type="project" value="UniProtKB-UniRule"/>
</dbReference>
<evidence type="ECO:0000313" key="9">
    <source>
        <dbReference type="EMBL" id="KAA1259890.1"/>
    </source>
</evidence>
<evidence type="ECO:0000256" key="4">
    <source>
        <dbReference type="ARBA" id="ARBA00022723"/>
    </source>
</evidence>
<keyword evidence="5 7" id="KW-0547">Nucleotide-binding</keyword>
<dbReference type="Gene3D" id="3.40.1210.10">
    <property type="entry name" value="Survival protein SurE-like phosphatase/nucleotidase"/>
    <property type="match status" value="1"/>
</dbReference>
<dbReference type="OrthoDB" id="9780815at2"/>
<feature type="binding site" evidence="7">
    <location>
        <position position="9"/>
    </location>
    <ligand>
        <name>a divalent metal cation</name>
        <dbReference type="ChEBI" id="CHEBI:60240"/>
    </ligand>
</feature>
<organism evidence="9 10">
    <name type="scientific">Rubripirellula obstinata</name>
    <dbReference type="NCBI Taxonomy" id="406547"/>
    <lineage>
        <taxon>Bacteria</taxon>
        <taxon>Pseudomonadati</taxon>
        <taxon>Planctomycetota</taxon>
        <taxon>Planctomycetia</taxon>
        <taxon>Pirellulales</taxon>
        <taxon>Pirellulaceae</taxon>
        <taxon>Rubripirellula</taxon>
    </lineage>
</organism>
<dbReference type="InterPro" id="IPR036523">
    <property type="entry name" value="SurE-like_sf"/>
</dbReference>
<comment type="cofactor">
    <cofactor evidence="7">
        <name>a divalent metal cation</name>
        <dbReference type="ChEBI" id="CHEBI:60240"/>
    </cofactor>
    <text evidence="7">Binds 1 divalent metal cation per subunit.</text>
</comment>
<dbReference type="InterPro" id="IPR030048">
    <property type="entry name" value="SurE"/>
</dbReference>
<comment type="subcellular location">
    <subcellularLocation>
        <location evidence="7">Cytoplasm</location>
    </subcellularLocation>
</comment>
<dbReference type="GO" id="GO:0005737">
    <property type="term" value="C:cytoplasm"/>
    <property type="evidence" value="ECO:0007669"/>
    <property type="project" value="UniProtKB-SubCell"/>
</dbReference>
<sequence length="266" mass="28068">MRILLTNDDGVFAPGLAALYEQLCNLGDVVVAAPTTEQSGVGHSITYLTPLTCKSIHRSGKNGAVKYGAGKHWAWAVDGSPADCVKLSIAELFRDSPVDLVVSGINSGLNAGINVLYSGTVAAAIEGAFFGVTSVAVSLEYDEDADYDSAAAIAARVVAGIAAKPESAGKLFNLNIPTVAAAKQAAGDSPPVKIVPMGLTQYGRSYEKRADPNGRNYYWAIWSEPPQPPPEAADIVQLREGNVTLTPLQFDLTNRAMLDQMGDWTL</sequence>
<keyword evidence="10" id="KW-1185">Reference proteome</keyword>
<dbReference type="GO" id="GO:0008254">
    <property type="term" value="F:3'-nucleotidase activity"/>
    <property type="evidence" value="ECO:0007669"/>
    <property type="project" value="TreeGrafter"/>
</dbReference>
<dbReference type="Proteomes" id="UP000322699">
    <property type="component" value="Unassembled WGS sequence"/>
</dbReference>
<evidence type="ECO:0000313" key="10">
    <source>
        <dbReference type="Proteomes" id="UP000322699"/>
    </source>
</evidence>
<dbReference type="EMBL" id="VRLW01000001">
    <property type="protein sequence ID" value="KAA1259890.1"/>
    <property type="molecule type" value="Genomic_DNA"/>
</dbReference>
<dbReference type="GO" id="GO:0004309">
    <property type="term" value="F:exopolyphosphatase activity"/>
    <property type="evidence" value="ECO:0007669"/>
    <property type="project" value="TreeGrafter"/>
</dbReference>
<keyword evidence="6 7" id="KW-0378">Hydrolase</keyword>
<keyword evidence="3 7" id="KW-0963">Cytoplasm</keyword>
<dbReference type="SUPFAM" id="SSF64167">
    <property type="entry name" value="SurE-like"/>
    <property type="match status" value="1"/>
</dbReference>
<feature type="binding site" evidence="7">
    <location>
        <position position="39"/>
    </location>
    <ligand>
        <name>a divalent metal cation</name>
        <dbReference type="ChEBI" id="CHEBI:60240"/>
    </ligand>
</feature>
<evidence type="ECO:0000259" key="8">
    <source>
        <dbReference type="Pfam" id="PF01975"/>
    </source>
</evidence>
<comment type="catalytic activity">
    <reaction evidence="1 7">
        <text>a ribonucleoside 5'-phosphate + H2O = a ribonucleoside + phosphate</text>
        <dbReference type="Rhea" id="RHEA:12484"/>
        <dbReference type="ChEBI" id="CHEBI:15377"/>
        <dbReference type="ChEBI" id="CHEBI:18254"/>
        <dbReference type="ChEBI" id="CHEBI:43474"/>
        <dbReference type="ChEBI" id="CHEBI:58043"/>
        <dbReference type="EC" id="3.1.3.5"/>
    </reaction>
</comment>
<dbReference type="NCBIfam" id="TIGR00087">
    <property type="entry name" value="surE"/>
    <property type="match status" value="1"/>
</dbReference>
<evidence type="ECO:0000256" key="6">
    <source>
        <dbReference type="ARBA" id="ARBA00022801"/>
    </source>
</evidence>
<feature type="domain" description="Survival protein SurE-like phosphatase/nucleotidase" evidence="8">
    <location>
        <begin position="3"/>
        <end position="183"/>
    </location>
</feature>
<gene>
    <name evidence="9" type="primary">surE_1</name>
    <name evidence="7" type="synonym">surE</name>
    <name evidence="9" type="ORF">LF1_24270</name>
</gene>
<comment type="similarity">
    <text evidence="2 7">Belongs to the SurE nucleotidase family.</text>
</comment>
<dbReference type="AlphaFoldDB" id="A0A5B1CK24"/>
<evidence type="ECO:0000256" key="7">
    <source>
        <dbReference type="HAMAP-Rule" id="MF_00060"/>
    </source>
</evidence>
<dbReference type="HAMAP" id="MF_00060">
    <property type="entry name" value="SurE"/>
    <property type="match status" value="1"/>
</dbReference>
<dbReference type="RefSeq" id="WP_068260945.1">
    <property type="nucleotide sequence ID" value="NZ_LWSK01000020.1"/>
</dbReference>
<evidence type="ECO:0000256" key="2">
    <source>
        <dbReference type="ARBA" id="ARBA00011062"/>
    </source>
</evidence>
<dbReference type="InterPro" id="IPR002828">
    <property type="entry name" value="SurE-like_Pase/nucleotidase"/>
</dbReference>
<dbReference type="Pfam" id="PF01975">
    <property type="entry name" value="SurE"/>
    <property type="match status" value="1"/>
</dbReference>
<evidence type="ECO:0000256" key="3">
    <source>
        <dbReference type="ARBA" id="ARBA00022490"/>
    </source>
</evidence>
<dbReference type="EC" id="3.1.3.5" evidence="7"/>
<dbReference type="PANTHER" id="PTHR30457:SF12">
    <property type="entry name" value="5'_3'-NUCLEOTIDASE SURE"/>
    <property type="match status" value="1"/>
</dbReference>
<accession>A0A5B1CK24</accession>
<comment type="function">
    <text evidence="7">Nucleotidase that shows phosphatase activity on nucleoside 5'-monophosphates.</text>
</comment>